<comment type="caution">
    <text evidence="2">The sequence shown here is derived from an EMBL/GenBank/DDBJ whole genome shotgun (WGS) entry which is preliminary data.</text>
</comment>
<accession>A0ABD1M7S8</accession>
<evidence type="ECO:0000256" key="1">
    <source>
        <dbReference type="SAM" id="MobiDB-lite"/>
    </source>
</evidence>
<reference evidence="2 3" key="1">
    <citation type="submission" date="2024-08" db="EMBL/GenBank/DDBJ databases">
        <title>Insights into the chromosomal genome structure of Flemingia macrophylla.</title>
        <authorList>
            <person name="Ding Y."/>
            <person name="Zhao Y."/>
            <person name="Bi W."/>
            <person name="Wu M."/>
            <person name="Zhao G."/>
            <person name="Gong Y."/>
            <person name="Li W."/>
            <person name="Zhang P."/>
        </authorList>
    </citation>
    <scope>NUCLEOTIDE SEQUENCE [LARGE SCALE GENOMIC DNA]</scope>
    <source>
        <strain evidence="2">DYQJB</strain>
        <tissue evidence="2">Leaf</tissue>
    </source>
</reference>
<dbReference type="Proteomes" id="UP001603857">
    <property type="component" value="Unassembled WGS sequence"/>
</dbReference>
<feature type="compositionally biased region" description="Basic residues" evidence="1">
    <location>
        <begin position="24"/>
        <end position="37"/>
    </location>
</feature>
<feature type="compositionally biased region" description="Basic residues" evidence="1">
    <location>
        <begin position="61"/>
        <end position="78"/>
    </location>
</feature>
<dbReference type="AlphaFoldDB" id="A0ABD1M7S8"/>
<organism evidence="2 3">
    <name type="scientific">Flemingia macrophylla</name>
    <dbReference type="NCBI Taxonomy" id="520843"/>
    <lineage>
        <taxon>Eukaryota</taxon>
        <taxon>Viridiplantae</taxon>
        <taxon>Streptophyta</taxon>
        <taxon>Embryophyta</taxon>
        <taxon>Tracheophyta</taxon>
        <taxon>Spermatophyta</taxon>
        <taxon>Magnoliopsida</taxon>
        <taxon>eudicotyledons</taxon>
        <taxon>Gunneridae</taxon>
        <taxon>Pentapetalae</taxon>
        <taxon>rosids</taxon>
        <taxon>fabids</taxon>
        <taxon>Fabales</taxon>
        <taxon>Fabaceae</taxon>
        <taxon>Papilionoideae</taxon>
        <taxon>50 kb inversion clade</taxon>
        <taxon>NPAAA clade</taxon>
        <taxon>indigoferoid/millettioid clade</taxon>
        <taxon>Phaseoleae</taxon>
        <taxon>Flemingia</taxon>
    </lineage>
</organism>
<protein>
    <submittedName>
        <fullName evidence="2">Uncharacterized protein</fullName>
    </submittedName>
</protein>
<feature type="region of interest" description="Disordered" evidence="1">
    <location>
        <begin position="23"/>
        <end position="78"/>
    </location>
</feature>
<dbReference type="EMBL" id="JBGMDY010000006">
    <property type="protein sequence ID" value="KAL2331858.1"/>
    <property type="molecule type" value="Genomic_DNA"/>
</dbReference>
<gene>
    <name evidence="2" type="ORF">Fmac_019439</name>
</gene>
<keyword evidence="3" id="KW-1185">Reference proteome</keyword>
<sequence length="78" mass="8888">MVRDQRRTRVRVCAFAGWCSCPASRRRRSHIGSRRGGRLAAVEGEEEEENEGGVKGEGEGRKRKSKSKSRSRSRRKKT</sequence>
<evidence type="ECO:0000313" key="2">
    <source>
        <dbReference type="EMBL" id="KAL2331858.1"/>
    </source>
</evidence>
<proteinExistence type="predicted"/>
<name>A0ABD1M7S8_9FABA</name>
<evidence type="ECO:0000313" key="3">
    <source>
        <dbReference type="Proteomes" id="UP001603857"/>
    </source>
</evidence>